<sequence>MNILIDFDGTCVTHNFPEIGEDIGAAQVLRDLVKNGHNLILFTMRSEDCYLNDALAWFKNNGIDLYAVNINPEQSKFTSSPKAYGDLIIDDIALGIPKWSCHFYRPCVDWKLVSEMLYSQKLLTFEQINKYDFSMRNYL</sequence>
<evidence type="ECO:0008006" key="5">
    <source>
        <dbReference type="Google" id="ProtNLM"/>
    </source>
</evidence>
<keyword evidence="3" id="KW-1185">Reference proteome</keyword>
<dbReference type="RefSeq" id="WP_094946299.1">
    <property type="nucleotide sequence ID" value="NZ_NLFK01000005.1"/>
</dbReference>
<dbReference type="Gene3D" id="3.40.50.1000">
    <property type="entry name" value="HAD superfamily/HAD-like"/>
    <property type="match status" value="1"/>
</dbReference>
<dbReference type="AlphaFoldDB" id="A0A263HBI1"/>
<organism evidence="2 4">
    <name type="scientific">Actinobacillus seminis</name>
    <dbReference type="NCBI Taxonomy" id="722"/>
    <lineage>
        <taxon>Bacteria</taxon>
        <taxon>Pseudomonadati</taxon>
        <taxon>Pseudomonadota</taxon>
        <taxon>Gammaproteobacteria</taxon>
        <taxon>Pasteurellales</taxon>
        <taxon>Pasteurellaceae</taxon>
        <taxon>Actinobacillus</taxon>
    </lineage>
</organism>
<dbReference type="Proteomes" id="UP000215738">
    <property type="component" value="Unassembled WGS sequence"/>
</dbReference>
<dbReference type="SUPFAM" id="SSF56784">
    <property type="entry name" value="HAD-like"/>
    <property type="match status" value="1"/>
</dbReference>
<evidence type="ECO:0000313" key="2">
    <source>
        <dbReference type="EMBL" id="SUU36772.1"/>
    </source>
</evidence>
<reference evidence="2 4" key="2">
    <citation type="submission" date="2018-06" db="EMBL/GenBank/DDBJ databases">
        <authorList>
            <consortium name="Pathogen Informatics"/>
            <person name="Doyle S."/>
        </authorList>
    </citation>
    <scope>NUCLEOTIDE SEQUENCE [LARGE SCALE GENOMIC DNA]</scope>
    <source>
        <strain evidence="2 4">NCTC10851</strain>
    </source>
</reference>
<reference evidence="1 3" key="1">
    <citation type="submission" date="2017-07" db="EMBL/GenBank/DDBJ databases">
        <title>Virulence factors identified in Actinobacillus seminis.</title>
        <authorList>
            <person name="Negrete-Abascal E."/>
            <person name="Vaca-Pacheco S."/>
            <person name="Montes-Garcia F."/>
            <person name="Leyto-Gil A.M."/>
            <person name="Fragoso-Garcia E."/>
            <person name="Carvente-Garcia R."/>
            <person name="Perez-Agueros S."/>
            <person name="Castelan-Sanchez H.G."/>
            <person name="Garcia-Molina A."/>
            <person name="Villamar T.E."/>
            <person name="Vazquez-Cruz C."/>
        </authorList>
    </citation>
    <scope>NUCLEOTIDE SEQUENCE [LARGE SCALE GENOMIC DNA]</scope>
    <source>
        <strain evidence="1 3">ATCC 15768</strain>
    </source>
</reference>
<name>A0A263HBI1_9PAST</name>
<dbReference type="OrthoDB" id="5431039at2"/>
<proteinExistence type="predicted"/>
<evidence type="ECO:0000313" key="1">
    <source>
        <dbReference type="EMBL" id="OZN24845.1"/>
    </source>
</evidence>
<dbReference type="Proteomes" id="UP000254507">
    <property type="component" value="Unassembled WGS sequence"/>
</dbReference>
<evidence type="ECO:0000313" key="3">
    <source>
        <dbReference type="Proteomes" id="UP000215738"/>
    </source>
</evidence>
<accession>A0A263HBI1</accession>
<dbReference type="EMBL" id="UFSB01000001">
    <property type="protein sequence ID" value="SUU36772.1"/>
    <property type="molecule type" value="Genomic_DNA"/>
</dbReference>
<evidence type="ECO:0000313" key="4">
    <source>
        <dbReference type="Proteomes" id="UP000254507"/>
    </source>
</evidence>
<dbReference type="InterPro" id="IPR036412">
    <property type="entry name" value="HAD-like_sf"/>
</dbReference>
<protein>
    <recommendedName>
        <fullName evidence="5">Hydrolase</fullName>
    </recommendedName>
</protein>
<gene>
    <name evidence="1" type="ORF">CFY87_05780</name>
    <name evidence="2" type="ORF">NCTC10851_01339</name>
</gene>
<dbReference type="EMBL" id="NLFK01000005">
    <property type="protein sequence ID" value="OZN24845.1"/>
    <property type="molecule type" value="Genomic_DNA"/>
</dbReference>
<dbReference type="InterPro" id="IPR023214">
    <property type="entry name" value="HAD_sf"/>
</dbReference>
<dbReference type="InParanoid" id="A0A263HBI1"/>